<keyword evidence="2" id="KW-1185">Reference proteome</keyword>
<dbReference type="EMBL" id="BMAV01007501">
    <property type="protein sequence ID" value="GFY50456.1"/>
    <property type="molecule type" value="Genomic_DNA"/>
</dbReference>
<dbReference type="AlphaFoldDB" id="A0A8X6XES0"/>
<dbReference type="Proteomes" id="UP000886998">
    <property type="component" value="Unassembled WGS sequence"/>
</dbReference>
<feature type="non-terminal residue" evidence="1">
    <location>
        <position position="1"/>
    </location>
</feature>
<proteinExistence type="predicted"/>
<sequence length="92" mass="10367">EMATLVCPEKTLKDCREGEANVVIHVDGCPEYKCECMPIMSTIVEHMCRRGLDPPGKMVSVVSVPVWKSKDNMPSVAEKKYVQNPKNSQMQR</sequence>
<evidence type="ECO:0000313" key="1">
    <source>
        <dbReference type="EMBL" id="GFY50456.1"/>
    </source>
</evidence>
<evidence type="ECO:0000313" key="2">
    <source>
        <dbReference type="Proteomes" id="UP000886998"/>
    </source>
</evidence>
<name>A0A8X6XES0_9ARAC</name>
<reference evidence="1" key="1">
    <citation type="submission" date="2020-08" db="EMBL/GenBank/DDBJ databases">
        <title>Multicomponent nature underlies the extraordinary mechanical properties of spider dragline silk.</title>
        <authorList>
            <person name="Kono N."/>
            <person name="Nakamura H."/>
            <person name="Mori M."/>
            <person name="Yoshida Y."/>
            <person name="Ohtoshi R."/>
            <person name="Malay A.D."/>
            <person name="Moran D.A.P."/>
            <person name="Tomita M."/>
            <person name="Numata K."/>
            <person name="Arakawa K."/>
        </authorList>
    </citation>
    <scope>NUCLEOTIDE SEQUENCE</scope>
</reference>
<protein>
    <submittedName>
        <fullName evidence="1">Uncharacterized protein</fullName>
    </submittedName>
</protein>
<comment type="caution">
    <text evidence="1">The sequence shown here is derived from an EMBL/GenBank/DDBJ whole genome shotgun (WGS) entry which is preliminary data.</text>
</comment>
<accession>A0A8X6XES0</accession>
<gene>
    <name evidence="1" type="ORF">TNIN_19851</name>
</gene>
<organism evidence="1 2">
    <name type="scientific">Trichonephila inaurata madagascariensis</name>
    <dbReference type="NCBI Taxonomy" id="2747483"/>
    <lineage>
        <taxon>Eukaryota</taxon>
        <taxon>Metazoa</taxon>
        <taxon>Ecdysozoa</taxon>
        <taxon>Arthropoda</taxon>
        <taxon>Chelicerata</taxon>
        <taxon>Arachnida</taxon>
        <taxon>Araneae</taxon>
        <taxon>Araneomorphae</taxon>
        <taxon>Entelegynae</taxon>
        <taxon>Araneoidea</taxon>
        <taxon>Nephilidae</taxon>
        <taxon>Trichonephila</taxon>
        <taxon>Trichonephila inaurata</taxon>
    </lineage>
</organism>